<dbReference type="EMBL" id="MN740105">
    <property type="protein sequence ID" value="QHT87954.1"/>
    <property type="molecule type" value="Genomic_DNA"/>
</dbReference>
<keyword evidence="1" id="KW-0812">Transmembrane</keyword>
<keyword evidence="1" id="KW-0472">Membrane</keyword>
<evidence type="ECO:0000313" key="2">
    <source>
        <dbReference type="EMBL" id="QHT87954.1"/>
    </source>
</evidence>
<accession>A0A6C0I4Z1</accession>
<reference evidence="2" key="1">
    <citation type="journal article" date="2020" name="Nature">
        <title>Giant virus diversity and host interactions through global metagenomics.</title>
        <authorList>
            <person name="Schulz F."/>
            <person name="Roux S."/>
            <person name="Paez-Espino D."/>
            <person name="Jungbluth S."/>
            <person name="Walsh D.A."/>
            <person name="Denef V.J."/>
            <person name="McMahon K.D."/>
            <person name="Konstantinidis K.T."/>
            <person name="Eloe-Fadrosh E.A."/>
            <person name="Kyrpides N.C."/>
            <person name="Woyke T."/>
        </authorList>
    </citation>
    <scope>NUCLEOTIDE SEQUENCE</scope>
    <source>
        <strain evidence="2">GVMAG-M-3300023184-191</strain>
    </source>
</reference>
<evidence type="ECO:0000256" key="1">
    <source>
        <dbReference type="SAM" id="Phobius"/>
    </source>
</evidence>
<dbReference type="AlphaFoldDB" id="A0A6C0I4Z1"/>
<proteinExistence type="predicted"/>
<feature type="transmembrane region" description="Helical" evidence="1">
    <location>
        <begin position="6"/>
        <end position="24"/>
    </location>
</feature>
<keyword evidence="1" id="KW-1133">Transmembrane helix</keyword>
<name>A0A6C0I4Z1_9ZZZZ</name>
<organism evidence="2">
    <name type="scientific">viral metagenome</name>
    <dbReference type="NCBI Taxonomy" id="1070528"/>
    <lineage>
        <taxon>unclassified sequences</taxon>
        <taxon>metagenomes</taxon>
        <taxon>organismal metagenomes</taxon>
    </lineage>
</organism>
<sequence>MHLTHDALYIVLAIAFMCFGLHLCSKPKNSWMGMEGFALSPGSFPDASTHPMLYKDYPVKTPGGVSNLTSADLESYYPVFDHGYGQYTNNVRYWATPNNGKCSPPEFCGGLYNNKPIRDLHIAPIPRPISLNSDVRRVNFYGSEPITCPDIPKPDVANCLYYGHKTNSLYPPYQPTLLTN</sequence>
<protein>
    <submittedName>
        <fullName evidence="2">Uncharacterized protein</fullName>
    </submittedName>
</protein>